<dbReference type="GO" id="GO:0051287">
    <property type="term" value="F:NAD binding"/>
    <property type="evidence" value="ECO:0007669"/>
    <property type="project" value="InterPro"/>
</dbReference>
<evidence type="ECO:0000256" key="1">
    <source>
        <dbReference type="ARBA" id="ARBA00001936"/>
    </source>
</evidence>
<organism evidence="12 13">
    <name type="scientific">Piromyces finnis</name>
    <dbReference type="NCBI Taxonomy" id="1754191"/>
    <lineage>
        <taxon>Eukaryota</taxon>
        <taxon>Fungi</taxon>
        <taxon>Fungi incertae sedis</taxon>
        <taxon>Chytridiomycota</taxon>
        <taxon>Chytridiomycota incertae sedis</taxon>
        <taxon>Neocallimastigomycetes</taxon>
        <taxon>Neocallimastigales</taxon>
        <taxon>Neocallimastigaceae</taxon>
        <taxon>Piromyces</taxon>
    </lineage>
</organism>
<dbReference type="Gene3D" id="3.40.50.720">
    <property type="entry name" value="NAD(P)-binding Rossmann-like Domain"/>
    <property type="match status" value="1"/>
</dbReference>
<dbReference type="Gene3D" id="3.40.50.10380">
    <property type="entry name" value="Malic enzyme, N-terminal domain"/>
    <property type="match status" value="1"/>
</dbReference>
<feature type="domain" description="Malic enzyme NAD-binding" evidence="10">
    <location>
        <begin position="259"/>
        <end position="517"/>
    </location>
</feature>
<comment type="similarity">
    <text evidence="2 8">Belongs to the malic enzymes family.</text>
</comment>
<dbReference type="EMBL" id="MCFH01000008">
    <property type="protein sequence ID" value="ORX56072.1"/>
    <property type="molecule type" value="Genomic_DNA"/>
</dbReference>
<evidence type="ECO:0000259" key="10">
    <source>
        <dbReference type="SMART" id="SM00919"/>
    </source>
</evidence>
<dbReference type="PROSITE" id="PS00331">
    <property type="entry name" value="MALIC_ENZYMES"/>
    <property type="match status" value="1"/>
</dbReference>
<comment type="cofactor">
    <cofactor evidence="7">
        <name>Mg(2+)</name>
        <dbReference type="ChEBI" id="CHEBI:18420"/>
    </cofactor>
    <cofactor evidence="7">
        <name>Mn(2+)</name>
        <dbReference type="ChEBI" id="CHEBI:29035"/>
    </cofactor>
    <text evidence="7">Divalent metal cations. Prefers magnesium or manganese.</text>
</comment>
<dbReference type="GO" id="GO:0004471">
    <property type="term" value="F:malate dehydrogenase (decarboxylating) (NAD+) activity"/>
    <property type="evidence" value="ECO:0007669"/>
    <property type="project" value="TreeGrafter"/>
</dbReference>
<name>A0A1Y1VJ01_9FUNG</name>
<dbReference type="PANTHER" id="PTHR23406">
    <property type="entry name" value="MALIC ENZYME-RELATED"/>
    <property type="match status" value="1"/>
</dbReference>
<evidence type="ECO:0000256" key="8">
    <source>
        <dbReference type="RuleBase" id="RU003426"/>
    </source>
</evidence>
<feature type="region of interest" description="Disordered" evidence="9">
    <location>
        <begin position="1"/>
        <end position="22"/>
    </location>
</feature>
<dbReference type="SUPFAM" id="SSF53223">
    <property type="entry name" value="Aminoacid dehydrogenase-like, N-terminal domain"/>
    <property type="match status" value="1"/>
</dbReference>
<keyword evidence="4 8" id="KW-0560">Oxidoreductase</keyword>
<reference evidence="12 13" key="2">
    <citation type="submission" date="2016-08" db="EMBL/GenBank/DDBJ databases">
        <title>Pervasive Adenine N6-methylation of Active Genes in Fungi.</title>
        <authorList>
            <consortium name="DOE Joint Genome Institute"/>
            <person name="Mondo S.J."/>
            <person name="Dannebaum R.O."/>
            <person name="Kuo R.C."/>
            <person name="Labutti K."/>
            <person name="Haridas S."/>
            <person name="Kuo A."/>
            <person name="Salamov A."/>
            <person name="Ahrendt S.R."/>
            <person name="Lipzen A."/>
            <person name="Sullivan W."/>
            <person name="Andreopoulos W.B."/>
            <person name="Clum A."/>
            <person name="Lindquist E."/>
            <person name="Daum C."/>
            <person name="Ramamoorthy G.K."/>
            <person name="Gryganskyi A."/>
            <person name="Culley D."/>
            <person name="Magnuson J.K."/>
            <person name="James T.Y."/>
            <person name="O'Malley M.A."/>
            <person name="Stajich J.E."/>
            <person name="Spatafora J.W."/>
            <person name="Visel A."/>
            <person name="Grigoriev I.V."/>
        </authorList>
    </citation>
    <scope>NUCLEOTIDE SEQUENCE [LARGE SCALE GENOMIC DNA]</scope>
    <source>
        <strain evidence="13">finn</strain>
    </source>
</reference>
<dbReference type="GO" id="GO:0006108">
    <property type="term" value="P:malate metabolic process"/>
    <property type="evidence" value="ECO:0007669"/>
    <property type="project" value="TreeGrafter"/>
</dbReference>
<dbReference type="SUPFAM" id="SSF51735">
    <property type="entry name" value="NAD(P)-binding Rossmann-fold domains"/>
    <property type="match status" value="1"/>
</dbReference>
<feature type="binding site" evidence="7">
    <location>
        <position position="258"/>
    </location>
    <ligand>
        <name>a divalent metal cation</name>
        <dbReference type="ChEBI" id="CHEBI:60240"/>
    </ligand>
</feature>
<evidence type="ECO:0000256" key="9">
    <source>
        <dbReference type="SAM" id="MobiDB-lite"/>
    </source>
</evidence>
<evidence type="ECO:0000256" key="7">
    <source>
        <dbReference type="PIRSR" id="PIRSR000106-3"/>
    </source>
</evidence>
<reference evidence="12 13" key="1">
    <citation type="submission" date="2016-08" db="EMBL/GenBank/DDBJ databases">
        <title>Genomes of anaerobic fungi encode conserved fungal cellulosomes for biomass hydrolysis.</title>
        <authorList>
            <consortium name="DOE Joint Genome Institute"/>
            <person name="Haitjema C.H."/>
            <person name="Gilmore S.P."/>
            <person name="Henske J.K."/>
            <person name="Solomon K.V."/>
            <person name="De Groot R."/>
            <person name="Kuo A."/>
            <person name="Mondo S.J."/>
            <person name="Salamov A.A."/>
            <person name="Labutti K."/>
            <person name="Zhao Z."/>
            <person name="Chiniquy J."/>
            <person name="Barry K."/>
            <person name="Brewer H.M."/>
            <person name="Purvine S.O."/>
            <person name="Wright A.T."/>
            <person name="Boxma B."/>
            <person name="Van Alen T."/>
            <person name="Hackstein J.H."/>
            <person name="Baker S.E."/>
            <person name="Grigoriev I.V."/>
            <person name="O'Malley M.A."/>
        </authorList>
    </citation>
    <scope>NUCLEOTIDE SEQUENCE [LARGE SCALE GENOMIC DNA]</scope>
    <source>
        <strain evidence="13">finn</strain>
    </source>
</reference>
<proteinExistence type="inferred from homology"/>
<feature type="binding site" evidence="6">
    <location>
        <position position="145"/>
    </location>
    <ligand>
        <name>(S)-malate</name>
        <dbReference type="ChEBI" id="CHEBI:15589"/>
    </ligand>
</feature>
<dbReference type="InterPro" id="IPR012302">
    <property type="entry name" value="Malic_NAD-bd"/>
</dbReference>
<feature type="binding site" evidence="7">
    <location>
        <position position="234"/>
    </location>
    <ligand>
        <name>a divalent metal cation</name>
        <dbReference type="ChEBI" id="CHEBI:60240"/>
    </ligand>
</feature>
<dbReference type="Proteomes" id="UP000193719">
    <property type="component" value="Unassembled WGS sequence"/>
</dbReference>
<feature type="active site" description="Proton acceptor" evidence="5">
    <location>
        <position position="163"/>
    </location>
</feature>
<feature type="active site" description="Proton donor" evidence="5">
    <location>
        <position position="90"/>
    </location>
</feature>
<keyword evidence="3 7" id="KW-0479">Metal-binding</keyword>
<gene>
    <name evidence="12" type="ORF">BCR36DRAFT_402829</name>
</gene>
<accession>A0A1Y1VJ01</accession>
<dbReference type="STRING" id="1754191.A0A1Y1VJ01"/>
<dbReference type="AlphaFoldDB" id="A0A1Y1VJ01"/>
<dbReference type="InterPro" id="IPR012301">
    <property type="entry name" value="Malic_N_dom"/>
</dbReference>
<comment type="cofactor">
    <cofactor evidence="1">
        <name>Mn(2+)</name>
        <dbReference type="ChEBI" id="CHEBI:29035"/>
    </cofactor>
</comment>
<evidence type="ECO:0000256" key="4">
    <source>
        <dbReference type="ARBA" id="ARBA00023002"/>
    </source>
</evidence>
<dbReference type="FunFam" id="3.40.50.720:FF:000182">
    <property type="entry name" value="NAD-dependent malic enzyme"/>
    <property type="match status" value="1"/>
</dbReference>
<dbReference type="SMART" id="SM01274">
    <property type="entry name" value="malic"/>
    <property type="match status" value="1"/>
</dbReference>
<dbReference type="SMART" id="SM00919">
    <property type="entry name" value="Malic_M"/>
    <property type="match status" value="1"/>
</dbReference>
<dbReference type="InterPro" id="IPR036291">
    <property type="entry name" value="NAD(P)-bd_dom_sf"/>
</dbReference>
<comment type="caution">
    <text evidence="12">The sequence shown here is derived from an EMBL/GenBank/DDBJ whole genome shotgun (WGS) entry which is preliminary data.</text>
</comment>
<evidence type="ECO:0000313" key="13">
    <source>
        <dbReference type="Proteomes" id="UP000193719"/>
    </source>
</evidence>
<dbReference type="PANTHER" id="PTHR23406:SF32">
    <property type="entry name" value="NADP-DEPENDENT MALIC ENZYME"/>
    <property type="match status" value="1"/>
</dbReference>
<dbReference type="InterPro" id="IPR015884">
    <property type="entry name" value="Malic_enzyme_CS"/>
</dbReference>
<dbReference type="PIRSF" id="PIRSF000106">
    <property type="entry name" value="ME"/>
    <property type="match status" value="1"/>
</dbReference>
<feature type="binding site" evidence="6">
    <location>
        <position position="448"/>
    </location>
    <ligand>
        <name>(S)-malate</name>
        <dbReference type="ChEBI" id="CHEBI:15589"/>
    </ligand>
</feature>
<sequence length="552" mass="61242">MSTVNLIRNPLTNRGTAQTSEERTNNKLYGLIPTAVESLEQQTARCLEQVRSKSTDLERYIYLSNLRNSNNTLFYRLLMDNFEELVPIVYTPTVGEACVKFSHIYDPSSCDGLYISIKDKGNVRKVLDNWPYPDPDITVVTDGSRILGLGDLGINGMGIPIGKLSLYIGAAGINPLRTLPITLDLGTNTPAHLEDPLYIGLRQNRPGEEEFYEFLDEVMDALSDKWPNLIIQHEDFAGTHAFGLLNRQRNKYSMFNDDVQGTGAVILSGLINAFRETGIPLKDHRVLFLGAGSAGVGVASQIRDHFIKAGNMTLEEARDHFWLVDTKGLVTFDRGDKLLEHKTIFARSDNNGQQFKDLESTLEYVKPTCLIGLSTQGGVFTPKIINRMAELNKKPIIFPLSNPLKNSECTFEAAMQNSECRVLFASGTMFPSYTDPATQKVYYPGQGNNMYVFPGIGLGAILAQASSISDDMIYTSSVALANTLTDEERASGLLYPRLCRIREVSTKIAAEVIKEAVKEGVAKNQEVIALVEANDEAKLISYIESKQYNPTY</sequence>
<evidence type="ECO:0000256" key="6">
    <source>
        <dbReference type="PIRSR" id="PIRSR000106-2"/>
    </source>
</evidence>
<protein>
    <recommendedName>
        <fullName evidence="8">Malic enzyme</fullName>
    </recommendedName>
</protein>
<dbReference type="PRINTS" id="PR00072">
    <property type="entry name" value="MALOXRDTASE"/>
</dbReference>
<dbReference type="GO" id="GO:0046872">
    <property type="term" value="F:metal ion binding"/>
    <property type="evidence" value="ECO:0007669"/>
    <property type="project" value="UniProtKB-KW"/>
</dbReference>
<dbReference type="Pfam" id="PF00390">
    <property type="entry name" value="malic"/>
    <property type="match status" value="1"/>
</dbReference>
<feature type="binding site" evidence="7">
    <location>
        <position position="235"/>
    </location>
    <ligand>
        <name>a divalent metal cation</name>
        <dbReference type="ChEBI" id="CHEBI:60240"/>
    </ligand>
</feature>
<dbReference type="CDD" id="cd05312">
    <property type="entry name" value="NAD_bind_1_malic_enz"/>
    <property type="match status" value="1"/>
</dbReference>
<feature type="binding site" evidence="6">
    <location>
        <position position="402"/>
    </location>
    <ligand>
        <name>(S)-malate</name>
        <dbReference type="ChEBI" id="CHEBI:15589"/>
    </ligand>
</feature>
<dbReference type="OrthoDB" id="5365701at2759"/>
<feature type="domain" description="Malic enzyme N-terminal" evidence="11">
    <location>
        <begin position="67"/>
        <end position="249"/>
    </location>
</feature>
<evidence type="ECO:0000256" key="5">
    <source>
        <dbReference type="PIRSR" id="PIRSR000106-1"/>
    </source>
</evidence>
<evidence type="ECO:0000259" key="11">
    <source>
        <dbReference type="SMART" id="SM01274"/>
    </source>
</evidence>
<dbReference type="Pfam" id="PF03949">
    <property type="entry name" value="Malic_M"/>
    <property type="match status" value="1"/>
</dbReference>
<dbReference type="NCBIfam" id="NF010052">
    <property type="entry name" value="PRK13529.1"/>
    <property type="match status" value="1"/>
</dbReference>
<keyword evidence="13" id="KW-1185">Reference proteome</keyword>
<dbReference type="InterPro" id="IPR037062">
    <property type="entry name" value="Malic_N_dom_sf"/>
</dbReference>
<feature type="compositionally biased region" description="Polar residues" evidence="9">
    <location>
        <begin position="1"/>
        <end position="19"/>
    </location>
</feature>
<dbReference type="InterPro" id="IPR046346">
    <property type="entry name" value="Aminoacid_DH-like_N_sf"/>
</dbReference>
<evidence type="ECO:0000256" key="3">
    <source>
        <dbReference type="ARBA" id="ARBA00022723"/>
    </source>
</evidence>
<evidence type="ECO:0000313" key="12">
    <source>
        <dbReference type="EMBL" id="ORX56072.1"/>
    </source>
</evidence>
<evidence type="ECO:0000256" key="2">
    <source>
        <dbReference type="ARBA" id="ARBA00008785"/>
    </source>
</evidence>
<dbReference type="InterPro" id="IPR001891">
    <property type="entry name" value="Malic_OxRdtase"/>
</dbReference>
<dbReference type="GO" id="GO:0005739">
    <property type="term" value="C:mitochondrion"/>
    <property type="evidence" value="ECO:0007669"/>
    <property type="project" value="TreeGrafter"/>
</dbReference>